<dbReference type="PANTHER" id="PTHR34978">
    <property type="entry name" value="POSSIBLE SENSOR-TRANSDUCER PROTEIN BLAR"/>
    <property type="match status" value="1"/>
</dbReference>
<evidence type="ECO:0000259" key="3">
    <source>
        <dbReference type="Pfam" id="PF05569"/>
    </source>
</evidence>
<name>A0ABV0GB25_9BURK</name>
<feature type="region of interest" description="Disordered" evidence="1">
    <location>
        <begin position="90"/>
        <end position="109"/>
    </location>
</feature>
<keyword evidence="2" id="KW-1133">Transmembrane helix</keyword>
<comment type="caution">
    <text evidence="4">The sequence shown here is derived from an EMBL/GenBank/DDBJ whole genome shotgun (WGS) entry which is preliminary data.</text>
</comment>
<feature type="transmembrane region" description="Helical" evidence="2">
    <location>
        <begin position="6"/>
        <end position="27"/>
    </location>
</feature>
<feature type="region of interest" description="Disordered" evidence="1">
    <location>
        <begin position="487"/>
        <end position="509"/>
    </location>
</feature>
<evidence type="ECO:0000256" key="2">
    <source>
        <dbReference type="SAM" id="Phobius"/>
    </source>
</evidence>
<keyword evidence="2" id="KW-0812">Transmembrane</keyword>
<reference evidence="4 5" key="1">
    <citation type="submission" date="2024-05" db="EMBL/GenBank/DDBJ databases">
        <title>Roseateles sp. 2.12 16S ribosomal RNA gene Genome sequencing and assembly.</title>
        <authorList>
            <person name="Woo H."/>
        </authorList>
    </citation>
    <scope>NUCLEOTIDE SEQUENCE [LARGE SCALE GENOMIC DNA]</scope>
    <source>
        <strain evidence="4 5">2.12</strain>
    </source>
</reference>
<gene>
    <name evidence="4" type="ORF">ABDJ40_05650</name>
</gene>
<dbReference type="Proteomes" id="UP001462640">
    <property type="component" value="Unassembled WGS sequence"/>
</dbReference>
<dbReference type="PANTHER" id="PTHR34978:SF3">
    <property type="entry name" value="SLR0241 PROTEIN"/>
    <property type="match status" value="1"/>
</dbReference>
<dbReference type="Pfam" id="PF05569">
    <property type="entry name" value="Peptidase_M56"/>
    <property type="match status" value="1"/>
</dbReference>
<evidence type="ECO:0000256" key="1">
    <source>
        <dbReference type="SAM" id="MobiDB-lite"/>
    </source>
</evidence>
<dbReference type="RefSeq" id="WP_347607178.1">
    <property type="nucleotide sequence ID" value="NZ_JBDPZC010000001.1"/>
</dbReference>
<dbReference type="InterPro" id="IPR052173">
    <property type="entry name" value="Beta-lactam_resp_regulator"/>
</dbReference>
<feature type="transmembrane region" description="Helical" evidence="2">
    <location>
        <begin position="39"/>
        <end position="56"/>
    </location>
</feature>
<proteinExistence type="predicted"/>
<evidence type="ECO:0000313" key="5">
    <source>
        <dbReference type="Proteomes" id="UP001462640"/>
    </source>
</evidence>
<accession>A0ABV0GB25</accession>
<dbReference type="InterPro" id="IPR008756">
    <property type="entry name" value="Peptidase_M56"/>
</dbReference>
<feature type="transmembrane region" description="Helical" evidence="2">
    <location>
        <begin position="113"/>
        <end position="131"/>
    </location>
</feature>
<organism evidence="4 5">
    <name type="scientific">Roseateles flavus</name>
    <dbReference type="NCBI Taxonomy" id="3149041"/>
    <lineage>
        <taxon>Bacteria</taxon>
        <taxon>Pseudomonadati</taxon>
        <taxon>Pseudomonadota</taxon>
        <taxon>Betaproteobacteria</taxon>
        <taxon>Burkholderiales</taxon>
        <taxon>Sphaerotilaceae</taxon>
        <taxon>Roseateles</taxon>
    </lineage>
</organism>
<dbReference type="CDD" id="cd07341">
    <property type="entry name" value="M56_BlaR1_MecR1_like"/>
    <property type="match status" value="1"/>
</dbReference>
<feature type="transmembrane region" description="Helical" evidence="2">
    <location>
        <begin position="201"/>
        <end position="220"/>
    </location>
</feature>
<dbReference type="EMBL" id="JBDPZC010000001">
    <property type="protein sequence ID" value="MEO3712250.1"/>
    <property type="molecule type" value="Genomic_DNA"/>
</dbReference>
<sequence length="509" mass="56704">MTEAPWIQLLATQTLLFSAAVLLLALLRPLLRRLLDAGAIYLAWLLVPLMMLSPALPRLLQGQVLPSPVQPLERAVPAWLRTPSAAAAQTPASSAPAARPQPDAAPGRPAPQALALAGWGLGALALLALLAQRQRRFNDRLLRQADAWRAPAGESPALMGLWHGRLVLPQDFETRFSAREQALILAHEAVHARRHDNAWNLLAAGLLVLQWFNPLAWWALRAMRLDQEVACDAAVLNQAHPHNPGEEPLVKTYVNALLKSHPQRALPVLSTGWAHRHPLLERVKGLRLHRRPAWQRVLGRGGAIGLCLGLTVLARAAQPVSGSEAFERMMQHLEKESATLGARPIGLVVQLDSQQGQEGWKHKDMVFAFAHPLQDTYSQMQLVAPMKDWCLGMHLYRMPGGEFRPRTEILDKDCRKTLTELQPVILGKGQTSLMARLPQGAQEVVQAQVSLRLEDPRSEAFQALYRQQLEEMSPQQRARMTEYLDEHSRHHSALQAQDKAWRLSRGEQP</sequence>
<feature type="domain" description="Peptidase M56" evidence="3">
    <location>
        <begin position="14"/>
        <end position="284"/>
    </location>
</feature>
<keyword evidence="5" id="KW-1185">Reference proteome</keyword>
<protein>
    <submittedName>
        <fullName evidence="4">M56 family metallopeptidase</fullName>
    </submittedName>
</protein>
<keyword evidence="2" id="KW-0472">Membrane</keyword>
<evidence type="ECO:0000313" key="4">
    <source>
        <dbReference type="EMBL" id="MEO3712250.1"/>
    </source>
</evidence>
<feature type="compositionally biased region" description="Basic and acidic residues" evidence="1">
    <location>
        <begin position="499"/>
        <end position="509"/>
    </location>
</feature>